<sequence length="225" mass="25644">MLRRLRNFFSRKRRSFFPNASVAPSEVDQRTQRNRCEIKTVRKNDEEEAGFHNGAMNVTVLSRSPSRKRINRPFGESEVVTESCFSLNRTCERSFENTLLSQDHIEDLEKPQNSCIPTPPPSDDSDGKSHPGTSSPEYSVYSNESEENRPLKNGNLPNEFANDSQTCGHSSFLNFLDSLPEQGMSNEEMEKRMRDMDNELKGLLDKPAPFPVSSSRLTPFFTDEV</sequence>
<feature type="compositionally biased region" description="Low complexity" evidence="1">
    <location>
        <begin position="134"/>
        <end position="143"/>
    </location>
</feature>
<dbReference type="AlphaFoldDB" id="A0A8S1HET5"/>
<protein>
    <submittedName>
        <fullName evidence="2">Uncharacterized protein</fullName>
    </submittedName>
</protein>
<evidence type="ECO:0000313" key="2">
    <source>
        <dbReference type="EMBL" id="CAD6194244.1"/>
    </source>
</evidence>
<reference evidence="2" key="1">
    <citation type="submission" date="2020-10" db="EMBL/GenBank/DDBJ databases">
        <authorList>
            <person name="Kikuchi T."/>
        </authorList>
    </citation>
    <scope>NUCLEOTIDE SEQUENCE</scope>
    <source>
        <strain evidence="2">NKZ352</strain>
    </source>
</reference>
<keyword evidence="3" id="KW-1185">Reference proteome</keyword>
<evidence type="ECO:0000313" key="3">
    <source>
        <dbReference type="Proteomes" id="UP000835052"/>
    </source>
</evidence>
<proteinExistence type="predicted"/>
<name>A0A8S1HET5_9PELO</name>
<dbReference type="Proteomes" id="UP000835052">
    <property type="component" value="Unassembled WGS sequence"/>
</dbReference>
<evidence type="ECO:0000256" key="1">
    <source>
        <dbReference type="SAM" id="MobiDB-lite"/>
    </source>
</evidence>
<dbReference type="EMBL" id="CAJGYM010000042">
    <property type="protein sequence ID" value="CAD6194244.1"/>
    <property type="molecule type" value="Genomic_DNA"/>
</dbReference>
<organism evidence="2 3">
    <name type="scientific">Caenorhabditis auriculariae</name>
    <dbReference type="NCBI Taxonomy" id="2777116"/>
    <lineage>
        <taxon>Eukaryota</taxon>
        <taxon>Metazoa</taxon>
        <taxon>Ecdysozoa</taxon>
        <taxon>Nematoda</taxon>
        <taxon>Chromadorea</taxon>
        <taxon>Rhabditida</taxon>
        <taxon>Rhabditina</taxon>
        <taxon>Rhabditomorpha</taxon>
        <taxon>Rhabditoidea</taxon>
        <taxon>Rhabditidae</taxon>
        <taxon>Peloderinae</taxon>
        <taxon>Caenorhabditis</taxon>
    </lineage>
</organism>
<accession>A0A8S1HET5</accession>
<feature type="region of interest" description="Disordered" evidence="1">
    <location>
        <begin position="202"/>
        <end position="225"/>
    </location>
</feature>
<gene>
    <name evidence="2" type="ORF">CAUJ_LOCUS10163</name>
</gene>
<comment type="caution">
    <text evidence="2">The sequence shown here is derived from an EMBL/GenBank/DDBJ whole genome shotgun (WGS) entry which is preliminary data.</text>
</comment>
<feature type="region of interest" description="Disordered" evidence="1">
    <location>
        <begin position="109"/>
        <end position="163"/>
    </location>
</feature>